<keyword evidence="10" id="KW-1185">Reference proteome</keyword>
<comment type="subcellular location">
    <subcellularLocation>
        <location evidence="1">Cell membrane</location>
        <topology evidence="1">Multi-pass membrane protein</topology>
    </subcellularLocation>
</comment>
<feature type="transmembrane region" description="Helical" evidence="7">
    <location>
        <begin position="89"/>
        <end position="108"/>
    </location>
</feature>
<feature type="transmembrane region" description="Helical" evidence="7">
    <location>
        <begin position="324"/>
        <end position="345"/>
    </location>
</feature>
<feature type="domain" description="Major facilitator superfamily (MFS) profile" evidence="8">
    <location>
        <begin position="197"/>
        <end position="391"/>
    </location>
</feature>
<feature type="transmembrane region" description="Helical" evidence="7">
    <location>
        <begin position="39"/>
        <end position="58"/>
    </location>
</feature>
<evidence type="ECO:0000259" key="8">
    <source>
        <dbReference type="PROSITE" id="PS50850"/>
    </source>
</evidence>
<dbReference type="PANTHER" id="PTHR16172:SF41">
    <property type="entry name" value="MAJOR FACILITATOR SUPERFAMILY DOMAIN-CONTAINING PROTEIN 6-LIKE"/>
    <property type="match status" value="1"/>
</dbReference>
<dbReference type="InterPro" id="IPR026032">
    <property type="entry name" value="HcaT-like"/>
</dbReference>
<evidence type="ECO:0000256" key="2">
    <source>
        <dbReference type="ARBA" id="ARBA00005241"/>
    </source>
</evidence>
<dbReference type="Pfam" id="PF12832">
    <property type="entry name" value="MFS_1_like"/>
    <property type="match status" value="1"/>
</dbReference>
<feature type="transmembrane region" description="Helical" evidence="7">
    <location>
        <begin position="129"/>
        <end position="147"/>
    </location>
</feature>
<feature type="transmembrane region" description="Helical" evidence="7">
    <location>
        <begin position="198"/>
        <end position="223"/>
    </location>
</feature>
<accession>A0ABY6YZI0</accession>
<evidence type="ECO:0000313" key="9">
    <source>
        <dbReference type="EMBL" id="WAH36045.1"/>
    </source>
</evidence>
<evidence type="ECO:0000256" key="6">
    <source>
        <dbReference type="ARBA" id="ARBA00023136"/>
    </source>
</evidence>
<evidence type="ECO:0000256" key="1">
    <source>
        <dbReference type="ARBA" id="ARBA00004651"/>
    </source>
</evidence>
<protein>
    <submittedName>
        <fullName evidence="9">MFS transporter</fullName>
    </submittedName>
</protein>
<keyword evidence="3" id="KW-0813">Transport</keyword>
<comment type="similarity">
    <text evidence="2">Belongs to the major facilitator superfamily. MFSD6 family.</text>
</comment>
<sequence length="391" mass="42260">MQRIFSIYYFIFFVAMASSQPFLSLYLSGKGLGSPEIGLLLAVGAGAGIFAQPMLGYINDRTRDPRRILLTSAILSPIMFAGYSLSRQFWPLFVVSILVAVVQSSAPIMDAMAVQEGARSGFSYGQIRLWGALSFALTTIVAGYVYHDVGIQVSFSVYGALSLILIVVVLYLPRDSVFERPKENIFHGVWNVMRNPPLIMFIVICFILSTAISINSSFLPLYYEGLHYPMSWVGANFTVAALVEVPLFYISGKLISRVGPMRVVILASLLFTVKYVIMAFAPGAVIVILAQILDGVGYALYWSTGVQLVSELAPEGRTATAQTLYGAIASSLSSVVGSSVGGLILNRVGPVGLYVFTTGLGALAIVGFLAFARFRFLVPRKSVENCSGEAV</sequence>
<name>A0ABY6YZI0_9BACL</name>
<dbReference type="InterPro" id="IPR020846">
    <property type="entry name" value="MFS_dom"/>
</dbReference>
<keyword evidence="6 7" id="KW-0472">Membrane</keyword>
<dbReference type="InterPro" id="IPR051717">
    <property type="entry name" value="MFS_MFSD6"/>
</dbReference>
<dbReference type="InterPro" id="IPR036259">
    <property type="entry name" value="MFS_trans_sf"/>
</dbReference>
<keyword evidence="5 7" id="KW-1133">Transmembrane helix</keyword>
<dbReference type="Proteomes" id="UP001164803">
    <property type="component" value="Chromosome"/>
</dbReference>
<feature type="transmembrane region" description="Helical" evidence="7">
    <location>
        <begin position="67"/>
        <end position="83"/>
    </location>
</feature>
<evidence type="ECO:0000313" key="10">
    <source>
        <dbReference type="Proteomes" id="UP001164803"/>
    </source>
</evidence>
<feature type="transmembrane region" description="Helical" evidence="7">
    <location>
        <begin position="7"/>
        <end position="27"/>
    </location>
</feature>
<feature type="transmembrane region" description="Helical" evidence="7">
    <location>
        <begin position="351"/>
        <end position="372"/>
    </location>
</feature>
<dbReference type="InterPro" id="IPR024989">
    <property type="entry name" value="MFS_assoc_dom"/>
</dbReference>
<dbReference type="RefSeq" id="WP_268043345.1">
    <property type="nucleotide sequence ID" value="NZ_CP104064.1"/>
</dbReference>
<dbReference type="SUPFAM" id="SSF103473">
    <property type="entry name" value="MFS general substrate transporter"/>
    <property type="match status" value="1"/>
</dbReference>
<evidence type="ECO:0000256" key="3">
    <source>
        <dbReference type="ARBA" id="ARBA00022448"/>
    </source>
</evidence>
<dbReference type="EMBL" id="CP104064">
    <property type="protein sequence ID" value="WAH36045.1"/>
    <property type="molecule type" value="Genomic_DNA"/>
</dbReference>
<dbReference type="PIRSF" id="PIRSF004925">
    <property type="entry name" value="HcaT"/>
    <property type="match status" value="1"/>
</dbReference>
<dbReference type="Gene3D" id="1.20.1250.20">
    <property type="entry name" value="MFS general substrate transporter like domains"/>
    <property type="match status" value="2"/>
</dbReference>
<gene>
    <name evidence="9" type="ORF">NZD86_17555</name>
</gene>
<evidence type="ECO:0000256" key="7">
    <source>
        <dbReference type="SAM" id="Phobius"/>
    </source>
</evidence>
<evidence type="ECO:0000256" key="5">
    <source>
        <dbReference type="ARBA" id="ARBA00022989"/>
    </source>
</evidence>
<dbReference type="PROSITE" id="PS50850">
    <property type="entry name" value="MFS"/>
    <property type="match status" value="1"/>
</dbReference>
<reference evidence="9" key="1">
    <citation type="submission" date="2022-08" db="EMBL/GenBank/DDBJ databases">
        <title>Alicyclobacillus dauci DSM2870, complete genome.</title>
        <authorList>
            <person name="Wang Q."/>
            <person name="Cai R."/>
            <person name="Wang Z."/>
        </authorList>
    </citation>
    <scope>NUCLEOTIDE SEQUENCE</scope>
    <source>
        <strain evidence="9">DSM 28700</strain>
    </source>
</reference>
<evidence type="ECO:0000256" key="4">
    <source>
        <dbReference type="ARBA" id="ARBA00022692"/>
    </source>
</evidence>
<feature type="transmembrane region" description="Helical" evidence="7">
    <location>
        <begin position="229"/>
        <end position="251"/>
    </location>
</feature>
<dbReference type="PANTHER" id="PTHR16172">
    <property type="entry name" value="MAJOR FACILITATOR SUPERFAMILY DOMAIN-CONTAINING PROTEIN 6-LIKE"/>
    <property type="match status" value="1"/>
</dbReference>
<organism evidence="9 10">
    <name type="scientific">Alicyclobacillus dauci</name>
    <dbReference type="NCBI Taxonomy" id="1475485"/>
    <lineage>
        <taxon>Bacteria</taxon>
        <taxon>Bacillati</taxon>
        <taxon>Bacillota</taxon>
        <taxon>Bacilli</taxon>
        <taxon>Bacillales</taxon>
        <taxon>Alicyclobacillaceae</taxon>
        <taxon>Alicyclobacillus</taxon>
    </lineage>
</organism>
<feature type="transmembrane region" description="Helical" evidence="7">
    <location>
        <begin position="153"/>
        <end position="172"/>
    </location>
</feature>
<keyword evidence="4 7" id="KW-0812">Transmembrane</keyword>
<feature type="transmembrane region" description="Helical" evidence="7">
    <location>
        <begin position="263"/>
        <end position="289"/>
    </location>
</feature>
<proteinExistence type="inferred from homology"/>